<dbReference type="InterPro" id="IPR003697">
    <property type="entry name" value="Maf-like"/>
</dbReference>
<dbReference type="GO" id="GO:0005737">
    <property type="term" value="C:cytoplasm"/>
    <property type="evidence" value="ECO:0007669"/>
    <property type="project" value="UniProtKB-SubCell"/>
</dbReference>
<dbReference type="PIRSF" id="PIRSF006305">
    <property type="entry name" value="Maf"/>
    <property type="match status" value="1"/>
</dbReference>
<organism evidence="5 6">
    <name type="scientific">Palleronia sediminis</name>
    <dbReference type="NCBI Taxonomy" id="2547833"/>
    <lineage>
        <taxon>Bacteria</taxon>
        <taxon>Pseudomonadati</taxon>
        <taxon>Pseudomonadota</taxon>
        <taxon>Alphaproteobacteria</taxon>
        <taxon>Rhodobacterales</taxon>
        <taxon>Roseobacteraceae</taxon>
        <taxon>Palleronia</taxon>
    </lineage>
</organism>
<dbReference type="RefSeq" id="WP_133397235.1">
    <property type="nucleotide sequence ID" value="NZ_SNAA01000012.1"/>
</dbReference>
<sequence>MRLILASGSATRAALLTAARVPFETVVPRVDEETVKAALLAENAAPRDIADALAEAKARKVSTRHPGAVALGCDQVLEHRGRLMSKPADPEAACAQIARLAGDRHRLLSACVAYEDGAPVWRHVGEVRMTMRALSPGWIEGYVARNWPAIGECVGAYRLEDEGARLFTAVEGDYFTVLGMPLLPLLSWLTLRGYLDT</sequence>
<dbReference type="GO" id="GO:0047429">
    <property type="term" value="F:nucleoside triphosphate diphosphatase activity"/>
    <property type="evidence" value="ECO:0007669"/>
    <property type="project" value="UniProtKB-EC"/>
</dbReference>
<keyword evidence="2 4" id="KW-0378">Hydrolase</keyword>
<evidence type="ECO:0000256" key="3">
    <source>
        <dbReference type="ARBA" id="ARBA00023080"/>
    </source>
</evidence>
<dbReference type="PANTHER" id="PTHR43213:SF5">
    <property type="entry name" value="BIFUNCTIONAL DTTP_UTP PYROPHOSPHATASE_METHYLTRANSFERASE PROTEIN-RELATED"/>
    <property type="match status" value="1"/>
</dbReference>
<dbReference type="AlphaFoldDB" id="A0A4R6A6H8"/>
<comment type="cofactor">
    <cofactor evidence="1 4">
        <name>a divalent metal cation</name>
        <dbReference type="ChEBI" id="CHEBI:60240"/>
    </cofactor>
</comment>
<accession>A0A4R6A6H8</accession>
<proteinExistence type="inferred from homology"/>
<evidence type="ECO:0000313" key="6">
    <source>
        <dbReference type="Proteomes" id="UP000295701"/>
    </source>
</evidence>
<dbReference type="InterPro" id="IPR029001">
    <property type="entry name" value="ITPase-like_fam"/>
</dbReference>
<keyword evidence="4" id="KW-0963">Cytoplasm</keyword>
<comment type="catalytic activity">
    <reaction evidence="4">
        <text>a ribonucleoside 5'-triphosphate + H2O = a ribonucleoside 5'-phosphate + diphosphate + H(+)</text>
        <dbReference type="Rhea" id="RHEA:23996"/>
        <dbReference type="ChEBI" id="CHEBI:15377"/>
        <dbReference type="ChEBI" id="CHEBI:15378"/>
        <dbReference type="ChEBI" id="CHEBI:33019"/>
        <dbReference type="ChEBI" id="CHEBI:58043"/>
        <dbReference type="ChEBI" id="CHEBI:61557"/>
        <dbReference type="EC" id="3.6.1.9"/>
    </reaction>
</comment>
<dbReference type="SUPFAM" id="SSF52972">
    <property type="entry name" value="ITPase-like"/>
    <property type="match status" value="1"/>
</dbReference>
<reference evidence="5 6" key="1">
    <citation type="submission" date="2019-03" db="EMBL/GenBank/DDBJ databases">
        <title>Primorskyibacter sp. SS33 isolated from sediments.</title>
        <authorList>
            <person name="Xunke S."/>
        </authorList>
    </citation>
    <scope>NUCLEOTIDE SEQUENCE [LARGE SCALE GENOMIC DNA]</scope>
    <source>
        <strain evidence="5 6">SS33</strain>
    </source>
</reference>
<comment type="subcellular location">
    <subcellularLocation>
        <location evidence="4">Cytoplasm</location>
    </subcellularLocation>
</comment>
<dbReference type="HAMAP" id="MF_00528">
    <property type="entry name" value="Maf"/>
    <property type="match status" value="1"/>
</dbReference>
<comment type="caution">
    <text evidence="4">Lacks conserved residue(s) required for the propagation of feature annotation.</text>
</comment>
<comment type="similarity">
    <text evidence="4">Belongs to the Maf family.</text>
</comment>
<dbReference type="EMBL" id="SNAA01000012">
    <property type="protein sequence ID" value="TDL78324.1"/>
    <property type="molecule type" value="Genomic_DNA"/>
</dbReference>
<dbReference type="Gene3D" id="3.90.950.10">
    <property type="match status" value="1"/>
</dbReference>
<evidence type="ECO:0000256" key="2">
    <source>
        <dbReference type="ARBA" id="ARBA00022801"/>
    </source>
</evidence>
<dbReference type="Pfam" id="PF02545">
    <property type="entry name" value="Maf"/>
    <property type="match status" value="1"/>
</dbReference>
<gene>
    <name evidence="5" type="ORF">E2L08_11525</name>
</gene>
<dbReference type="OrthoDB" id="9813962at2"/>
<feature type="active site" description="Proton acceptor" evidence="4">
    <location>
        <position position="74"/>
    </location>
</feature>
<protein>
    <recommendedName>
        <fullName evidence="4">Nucleoside triphosphate pyrophosphatase</fullName>
        <ecNumber evidence="4">3.6.1.9</ecNumber>
    </recommendedName>
    <alternativeName>
        <fullName evidence="4">Nucleotide pyrophosphatase</fullName>
        <shortName evidence="4">Nucleotide PPase</shortName>
    </alternativeName>
</protein>
<keyword evidence="3 4" id="KW-0546">Nucleotide metabolism</keyword>
<comment type="function">
    <text evidence="4">Nucleoside triphosphate pyrophosphatase. May have a dual role in cell division arrest and in preventing the incorporation of modified nucleotides into cellular nucleic acids.</text>
</comment>
<evidence type="ECO:0000256" key="4">
    <source>
        <dbReference type="HAMAP-Rule" id="MF_00528"/>
    </source>
</evidence>
<dbReference type="Proteomes" id="UP000295701">
    <property type="component" value="Unassembled WGS sequence"/>
</dbReference>
<keyword evidence="6" id="KW-1185">Reference proteome</keyword>
<dbReference type="GO" id="GO:0009117">
    <property type="term" value="P:nucleotide metabolic process"/>
    <property type="evidence" value="ECO:0007669"/>
    <property type="project" value="UniProtKB-KW"/>
</dbReference>
<name>A0A4R6A6H8_9RHOB</name>
<dbReference type="PANTHER" id="PTHR43213">
    <property type="entry name" value="BIFUNCTIONAL DTTP/UTP PYROPHOSPHATASE/METHYLTRANSFERASE PROTEIN-RELATED"/>
    <property type="match status" value="1"/>
</dbReference>
<evidence type="ECO:0000256" key="1">
    <source>
        <dbReference type="ARBA" id="ARBA00001968"/>
    </source>
</evidence>
<evidence type="ECO:0000313" key="5">
    <source>
        <dbReference type="EMBL" id="TDL78324.1"/>
    </source>
</evidence>
<comment type="caution">
    <text evidence="5">The sequence shown here is derived from an EMBL/GenBank/DDBJ whole genome shotgun (WGS) entry which is preliminary data.</text>
</comment>
<comment type="catalytic activity">
    <reaction evidence="4">
        <text>a 2'-deoxyribonucleoside 5'-triphosphate + H2O = a 2'-deoxyribonucleoside 5'-phosphate + diphosphate + H(+)</text>
        <dbReference type="Rhea" id="RHEA:44644"/>
        <dbReference type="ChEBI" id="CHEBI:15377"/>
        <dbReference type="ChEBI" id="CHEBI:15378"/>
        <dbReference type="ChEBI" id="CHEBI:33019"/>
        <dbReference type="ChEBI" id="CHEBI:61560"/>
        <dbReference type="ChEBI" id="CHEBI:65317"/>
        <dbReference type="EC" id="3.6.1.9"/>
    </reaction>
</comment>
<dbReference type="EC" id="3.6.1.9" evidence="4"/>